<keyword evidence="2" id="KW-1133">Transmembrane helix</keyword>
<organism evidence="3 4">
    <name type="scientific">Zymoseptoria brevis</name>
    <dbReference type="NCBI Taxonomy" id="1047168"/>
    <lineage>
        <taxon>Eukaryota</taxon>
        <taxon>Fungi</taxon>
        <taxon>Dikarya</taxon>
        <taxon>Ascomycota</taxon>
        <taxon>Pezizomycotina</taxon>
        <taxon>Dothideomycetes</taxon>
        <taxon>Dothideomycetidae</taxon>
        <taxon>Mycosphaerellales</taxon>
        <taxon>Mycosphaerellaceae</taxon>
        <taxon>Zymoseptoria</taxon>
    </lineage>
</organism>
<protein>
    <submittedName>
        <fullName evidence="3">Uncharacterized protein</fullName>
    </submittedName>
</protein>
<name>A0A0F4GDM1_9PEZI</name>
<dbReference type="AlphaFoldDB" id="A0A0F4GDM1"/>
<evidence type="ECO:0000313" key="4">
    <source>
        <dbReference type="Proteomes" id="UP000033647"/>
    </source>
</evidence>
<evidence type="ECO:0000256" key="1">
    <source>
        <dbReference type="SAM" id="MobiDB-lite"/>
    </source>
</evidence>
<feature type="compositionally biased region" description="Basic and acidic residues" evidence="1">
    <location>
        <begin position="47"/>
        <end position="56"/>
    </location>
</feature>
<feature type="transmembrane region" description="Helical" evidence="2">
    <location>
        <begin position="106"/>
        <end position="124"/>
    </location>
</feature>
<keyword evidence="4" id="KW-1185">Reference proteome</keyword>
<sequence>MASLRLAVPRAGLSLHAKQLQQTRWFLPVLARRHASTSEKPTPPKPRVLEKPDKFRPPSHPSRLRSKPRYNYGPDLTQEQKTVRRYPHMMPPEGTTMHWFLTNRTIHAWISLSILVSLVISIWISDFLHTTPYSDLLPPKSMFLSHPFSYIGRYIEVYQMHVEYVSAQTAERRKNKVDDVQKRSDYRKAHGIAQGEGIFGGWSAKSDEEKVGPALATDGAVPGVDDASPRAVAAAREAQAEAESSTGKEGEEVFVDFEGKKQAAPKKWLGIW</sequence>
<dbReference type="Proteomes" id="UP000033647">
    <property type="component" value="Unassembled WGS sequence"/>
</dbReference>
<dbReference type="OrthoDB" id="5397827at2759"/>
<keyword evidence="2" id="KW-0812">Transmembrane</keyword>
<evidence type="ECO:0000256" key="2">
    <source>
        <dbReference type="SAM" id="Phobius"/>
    </source>
</evidence>
<feature type="region of interest" description="Disordered" evidence="1">
    <location>
        <begin position="36"/>
        <end position="78"/>
    </location>
</feature>
<proteinExistence type="predicted"/>
<dbReference type="STRING" id="1047168.A0A0F4GDM1"/>
<evidence type="ECO:0000313" key="3">
    <source>
        <dbReference type="EMBL" id="KJX95501.1"/>
    </source>
</evidence>
<accession>A0A0F4GDM1</accession>
<dbReference type="EMBL" id="LAFY01004069">
    <property type="protein sequence ID" value="KJX95501.1"/>
    <property type="molecule type" value="Genomic_DNA"/>
</dbReference>
<keyword evidence="2" id="KW-0472">Membrane</keyword>
<gene>
    <name evidence="3" type="ORF">TI39_contig4109g00015</name>
</gene>
<comment type="caution">
    <text evidence="3">The sequence shown here is derived from an EMBL/GenBank/DDBJ whole genome shotgun (WGS) entry which is preliminary data.</text>
</comment>
<reference evidence="3 4" key="1">
    <citation type="submission" date="2015-03" db="EMBL/GenBank/DDBJ databases">
        <title>RNA-seq based gene annotation and comparative genomics of four Zymoseptoria species reveal species-specific pathogenicity related genes and transposable element activity.</title>
        <authorList>
            <person name="Grandaubert J."/>
            <person name="Bhattacharyya A."/>
            <person name="Stukenbrock E.H."/>
        </authorList>
    </citation>
    <scope>NUCLEOTIDE SEQUENCE [LARGE SCALE GENOMIC DNA]</scope>
    <source>
        <strain evidence="3 4">Zb18110</strain>
    </source>
</reference>